<dbReference type="InterPro" id="IPR007741">
    <property type="entry name" value="Ribosomal_mL43/mS25/NADH_DH"/>
</dbReference>
<dbReference type="AlphaFoldDB" id="A0A1B6H125"/>
<dbReference type="GO" id="GO:0005840">
    <property type="term" value="C:ribosome"/>
    <property type="evidence" value="ECO:0007669"/>
    <property type="project" value="UniProtKB-KW"/>
</dbReference>
<evidence type="ECO:0000256" key="3">
    <source>
        <dbReference type="ARBA" id="ARBA00022980"/>
    </source>
</evidence>
<dbReference type="InterPro" id="IPR036249">
    <property type="entry name" value="Thioredoxin-like_sf"/>
</dbReference>
<comment type="similarity">
    <text evidence="2">Belongs to the mitochondrion-specific ribosomal protein mS25 family.</text>
</comment>
<gene>
    <name evidence="9" type="ORF">g.6187</name>
</gene>
<comment type="subcellular location">
    <subcellularLocation>
        <location evidence="1">Mitochondrion</location>
    </subcellularLocation>
</comment>
<dbReference type="InterPro" id="IPR040049">
    <property type="entry name" value="Ribosomal_mS25/mL61"/>
</dbReference>
<evidence type="ECO:0000256" key="6">
    <source>
        <dbReference type="ARBA" id="ARBA00035139"/>
    </source>
</evidence>
<reference evidence="9" key="1">
    <citation type="submission" date="2015-11" db="EMBL/GenBank/DDBJ databases">
        <title>De novo transcriptome assembly of four potential Pierce s Disease insect vectors from Arizona vineyards.</title>
        <authorList>
            <person name="Tassone E.E."/>
        </authorList>
    </citation>
    <scope>NUCLEOTIDE SEQUENCE</scope>
</reference>
<dbReference type="Pfam" id="PF05047">
    <property type="entry name" value="L51_S25_CI-B8"/>
    <property type="match status" value="1"/>
</dbReference>
<evidence type="ECO:0000259" key="8">
    <source>
        <dbReference type="SMART" id="SM00916"/>
    </source>
</evidence>
<evidence type="ECO:0000256" key="4">
    <source>
        <dbReference type="ARBA" id="ARBA00023128"/>
    </source>
</evidence>
<sequence length="171" mass="19672">MPFMKGIEPIRYTLKYLKAGKIIFKDALQILCINYNVKGDHHEGARQFVFWYLPQMQYKNPNVQIVTLRNMTPSPFITCYFDNNEKMLIDLDSKGKDDILEHVIKVLGKPKDILKAEAQAMEIKDNPANFGYMCEKACICEIPGQIPCPGAVPLPFHMRGKYRNKMDELNG</sequence>
<dbReference type="SUPFAM" id="SSF52833">
    <property type="entry name" value="Thioredoxin-like"/>
    <property type="match status" value="1"/>
</dbReference>
<dbReference type="Gene3D" id="3.40.30.10">
    <property type="entry name" value="Glutaredoxin"/>
    <property type="match status" value="1"/>
</dbReference>
<dbReference type="EMBL" id="GECZ01001383">
    <property type="protein sequence ID" value="JAS68386.1"/>
    <property type="molecule type" value="Transcribed_RNA"/>
</dbReference>
<evidence type="ECO:0000256" key="5">
    <source>
        <dbReference type="ARBA" id="ARBA00023274"/>
    </source>
</evidence>
<dbReference type="GO" id="GO:0003735">
    <property type="term" value="F:structural constituent of ribosome"/>
    <property type="evidence" value="ECO:0007669"/>
    <property type="project" value="InterPro"/>
</dbReference>
<keyword evidence="5" id="KW-0687">Ribonucleoprotein</keyword>
<protein>
    <recommendedName>
        <fullName evidence="6">Small ribosomal subunit protein mS25</fullName>
    </recommendedName>
    <alternativeName>
        <fullName evidence="7">28S ribosomal protein S25, mitochondrial</fullName>
    </alternativeName>
</protein>
<name>A0A1B6H125_9HEMI</name>
<accession>A0A1B6H125</accession>
<evidence type="ECO:0000256" key="1">
    <source>
        <dbReference type="ARBA" id="ARBA00004173"/>
    </source>
</evidence>
<evidence type="ECO:0000313" key="9">
    <source>
        <dbReference type="EMBL" id="JAS68386.1"/>
    </source>
</evidence>
<proteinExistence type="inferred from homology"/>
<dbReference type="PANTHER" id="PTHR13274:SF2">
    <property type="entry name" value="SMALL RIBOSOMAL SUBUNIT PROTEIN MS25"/>
    <property type="match status" value="1"/>
</dbReference>
<evidence type="ECO:0000256" key="2">
    <source>
        <dbReference type="ARBA" id="ARBA00008046"/>
    </source>
</evidence>
<feature type="domain" description="Ribosomal protein/NADH dehydrogenase" evidence="8">
    <location>
        <begin position="37"/>
        <end position="110"/>
    </location>
</feature>
<dbReference type="PANTHER" id="PTHR13274">
    <property type="entry name" value="MITOCHONDRIAL RIBOSOMAL PROTEIN S25"/>
    <property type="match status" value="1"/>
</dbReference>
<keyword evidence="3" id="KW-0689">Ribosomal protein</keyword>
<keyword evidence="4" id="KW-0496">Mitochondrion</keyword>
<dbReference type="GO" id="GO:1990904">
    <property type="term" value="C:ribonucleoprotein complex"/>
    <property type="evidence" value="ECO:0007669"/>
    <property type="project" value="UniProtKB-KW"/>
</dbReference>
<dbReference type="GO" id="GO:0005739">
    <property type="term" value="C:mitochondrion"/>
    <property type="evidence" value="ECO:0007669"/>
    <property type="project" value="UniProtKB-SubCell"/>
</dbReference>
<evidence type="ECO:0000256" key="7">
    <source>
        <dbReference type="ARBA" id="ARBA00035369"/>
    </source>
</evidence>
<organism evidence="9">
    <name type="scientific">Cuerna arida</name>
    <dbReference type="NCBI Taxonomy" id="1464854"/>
    <lineage>
        <taxon>Eukaryota</taxon>
        <taxon>Metazoa</taxon>
        <taxon>Ecdysozoa</taxon>
        <taxon>Arthropoda</taxon>
        <taxon>Hexapoda</taxon>
        <taxon>Insecta</taxon>
        <taxon>Pterygota</taxon>
        <taxon>Neoptera</taxon>
        <taxon>Paraneoptera</taxon>
        <taxon>Hemiptera</taxon>
        <taxon>Auchenorrhyncha</taxon>
        <taxon>Membracoidea</taxon>
        <taxon>Cicadellidae</taxon>
        <taxon>Cicadellinae</taxon>
        <taxon>Proconiini</taxon>
        <taxon>Cuerna</taxon>
    </lineage>
</organism>
<dbReference type="SMART" id="SM00916">
    <property type="entry name" value="L51_S25_CI-B8"/>
    <property type="match status" value="1"/>
</dbReference>